<protein>
    <submittedName>
        <fullName evidence="3">Mobilization protein</fullName>
    </submittedName>
</protein>
<dbReference type="OrthoDB" id="4382201at2"/>
<feature type="domain" description="MobA/VirD2-like nuclease" evidence="2">
    <location>
        <begin position="73"/>
        <end position="168"/>
    </location>
</feature>
<comment type="caution">
    <text evidence="3">The sequence shown here is derived from an EMBL/GenBank/DDBJ whole genome shotgun (WGS) entry which is preliminary data.</text>
</comment>
<gene>
    <name evidence="3" type="ORF">AQI70_05670</name>
</gene>
<dbReference type="Proteomes" id="UP000054024">
    <property type="component" value="Unassembled WGS sequence"/>
</dbReference>
<accession>A0A117PHI2</accession>
<sequence>MIAAIKPAGSNTRGLLAYLYGPGDHDEHLDPHIVAGFAMLGMPDPGRDENATLTELARYLDQPVRLRNSEFGGKVTDHVWHCPVRAAPEDRYLSDTEWGDIAQRIVQAAGIAPAGDDLACRWIAVRHADDHIHILATTVREDGRRPKLHDSGIRVGDACREAEKDYGLRRLKKGDRTGTRRPTQAEMHKAERLGWEQPSPEWLQARIRAAIPHVTNAGEFIAYLEASGVEVQVRRGPSGDLLGYAAGRPGDVNEAGEQIYHPGSKISPDLSLPKIKARLESSRPEEHPTARRNHPSTPWRQATDALDTLHSDLAADTHAQAHITALGELLEATAQKVPANLRTELQAAAKAFARAQRSQIRAEDRAAHALRSAARDIVHTATGPDGSALAAMVAALVWATIVARRWHEAKHHAHQADAAGQAVQHLQTAADRALAPTLAELTARPPREQTRRVFANDVRAAVPDHAERILADPAWPALATVLADAEARGHQPHQLLKEAAVQRELTSARQPARVLITRIQHTGRNPAPNRRAEAARRRSTITPSVRVQQIHNGQLPSAATTPAEQQHRWRR</sequence>
<dbReference type="STRING" id="146536.AQI70_05670"/>
<proteinExistence type="predicted"/>
<evidence type="ECO:0000256" key="1">
    <source>
        <dbReference type="SAM" id="MobiDB-lite"/>
    </source>
</evidence>
<feature type="compositionally biased region" description="Basic and acidic residues" evidence="1">
    <location>
        <begin position="280"/>
        <end position="289"/>
    </location>
</feature>
<feature type="region of interest" description="Disordered" evidence="1">
    <location>
        <begin position="173"/>
        <end position="193"/>
    </location>
</feature>
<dbReference type="RefSeq" id="WP_062145170.1">
    <property type="nucleotide sequence ID" value="NZ_KQ947985.1"/>
</dbReference>
<feature type="compositionally biased region" description="Polar residues" evidence="1">
    <location>
        <begin position="540"/>
        <end position="564"/>
    </location>
</feature>
<reference evidence="3 4" key="1">
    <citation type="submission" date="2015-10" db="EMBL/GenBank/DDBJ databases">
        <title>Draft genome sequence of Streptomyces curacoi DSM 40107, type strain for the species Streptomyces curacoi.</title>
        <authorList>
            <person name="Ruckert C."/>
            <person name="Winkler A."/>
            <person name="Kalinowski J."/>
            <person name="Kampfer P."/>
            <person name="Glaeser S."/>
        </authorList>
    </citation>
    <scope>NUCLEOTIDE SEQUENCE [LARGE SCALE GENOMIC DNA]</scope>
    <source>
        <strain evidence="3 4">DSM 40107</strain>
    </source>
</reference>
<name>A0A117PHI2_9ACTN</name>
<dbReference type="InterPro" id="IPR005094">
    <property type="entry name" value="Endonuclease_MobA/VirD2"/>
</dbReference>
<evidence type="ECO:0000259" key="2">
    <source>
        <dbReference type="Pfam" id="PF03432"/>
    </source>
</evidence>
<evidence type="ECO:0000313" key="4">
    <source>
        <dbReference type="Proteomes" id="UP000054024"/>
    </source>
</evidence>
<dbReference type="Pfam" id="PF03432">
    <property type="entry name" value="Relaxase"/>
    <property type="match status" value="1"/>
</dbReference>
<organism evidence="3 4">
    <name type="scientific">Streptomyces curacoi</name>
    <dbReference type="NCBI Taxonomy" id="146536"/>
    <lineage>
        <taxon>Bacteria</taxon>
        <taxon>Bacillati</taxon>
        <taxon>Actinomycetota</taxon>
        <taxon>Actinomycetes</taxon>
        <taxon>Kitasatosporales</taxon>
        <taxon>Streptomycetaceae</taxon>
        <taxon>Streptomyces</taxon>
    </lineage>
</organism>
<keyword evidence="4" id="KW-1185">Reference proteome</keyword>
<feature type="region of interest" description="Disordered" evidence="1">
    <location>
        <begin position="521"/>
        <end position="571"/>
    </location>
</feature>
<dbReference type="EMBL" id="LMWJ01000004">
    <property type="protein sequence ID" value="KUM79699.1"/>
    <property type="molecule type" value="Genomic_DNA"/>
</dbReference>
<feature type="region of interest" description="Disordered" evidence="1">
    <location>
        <begin position="280"/>
        <end position="299"/>
    </location>
</feature>
<dbReference type="AlphaFoldDB" id="A0A117PHI2"/>
<evidence type="ECO:0000313" key="3">
    <source>
        <dbReference type="EMBL" id="KUM79699.1"/>
    </source>
</evidence>